<comment type="similarity">
    <text evidence="1 2">Belongs to the UPF0102 family.</text>
</comment>
<keyword evidence="4" id="KW-1185">Reference proteome</keyword>
<dbReference type="PANTHER" id="PTHR34039:SF1">
    <property type="entry name" value="UPF0102 PROTEIN YRAN"/>
    <property type="match status" value="1"/>
</dbReference>
<dbReference type="HAMAP" id="MF_00048">
    <property type="entry name" value="UPF0102"/>
    <property type="match status" value="1"/>
</dbReference>
<proteinExistence type="inferred from homology"/>
<evidence type="ECO:0000256" key="2">
    <source>
        <dbReference type="HAMAP-Rule" id="MF_00048"/>
    </source>
</evidence>
<keyword evidence="3" id="KW-0255">Endonuclease</keyword>
<protein>
    <recommendedName>
        <fullName evidence="2">UPF0102 protein J2T57_000966</fullName>
    </recommendedName>
</protein>
<dbReference type="Pfam" id="PF02021">
    <property type="entry name" value="UPF0102"/>
    <property type="match status" value="1"/>
</dbReference>
<dbReference type="PANTHER" id="PTHR34039">
    <property type="entry name" value="UPF0102 PROTEIN YRAN"/>
    <property type="match status" value="1"/>
</dbReference>
<dbReference type="InterPro" id="IPR011335">
    <property type="entry name" value="Restrct_endonuc-II-like"/>
</dbReference>
<sequence>MSTSPTTDRGLAAEAMARDYLERRGLQTLHCNYRCKLGEVDLIMQDGEELVFVEVRYRDSNSHGGAAATVTPAKQRRLIRTANHYLQRHGVDCPCRIDVVAIDGDHLDWLISAIEEC</sequence>
<dbReference type="RefSeq" id="WP_253475082.1">
    <property type="nucleotide sequence ID" value="NZ_JALJXV010000002.1"/>
</dbReference>
<keyword evidence="3" id="KW-0540">Nuclease</keyword>
<gene>
    <name evidence="3" type="ORF">J2T57_000966</name>
</gene>
<dbReference type="GO" id="GO:0004519">
    <property type="term" value="F:endonuclease activity"/>
    <property type="evidence" value="ECO:0007669"/>
    <property type="project" value="UniProtKB-KW"/>
</dbReference>
<dbReference type="GO" id="GO:0003676">
    <property type="term" value="F:nucleic acid binding"/>
    <property type="evidence" value="ECO:0007669"/>
    <property type="project" value="InterPro"/>
</dbReference>
<organism evidence="3 4">
    <name type="scientific">Natronocella acetinitrilica</name>
    <dbReference type="NCBI Taxonomy" id="414046"/>
    <lineage>
        <taxon>Bacteria</taxon>
        <taxon>Pseudomonadati</taxon>
        <taxon>Pseudomonadota</taxon>
        <taxon>Gammaproteobacteria</taxon>
        <taxon>Chromatiales</taxon>
        <taxon>Ectothiorhodospiraceae</taxon>
        <taxon>Natronocella</taxon>
    </lineage>
</organism>
<dbReference type="CDD" id="cd20736">
    <property type="entry name" value="PoNe_Nuclease"/>
    <property type="match status" value="1"/>
</dbReference>
<dbReference type="Proteomes" id="UP001205843">
    <property type="component" value="Unassembled WGS sequence"/>
</dbReference>
<evidence type="ECO:0000313" key="3">
    <source>
        <dbReference type="EMBL" id="MCP1673867.1"/>
    </source>
</evidence>
<keyword evidence="3" id="KW-0378">Hydrolase</keyword>
<dbReference type="Gene3D" id="3.40.1350.10">
    <property type="match status" value="1"/>
</dbReference>
<comment type="caution">
    <text evidence="3">The sequence shown here is derived from an EMBL/GenBank/DDBJ whole genome shotgun (WGS) entry which is preliminary data.</text>
</comment>
<accession>A0AAE3KFB3</accession>
<evidence type="ECO:0000313" key="4">
    <source>
        <dbReference type="Proteomes" id="UP001205843"/>
    </source>
</evidence>
<name>A0AAE3KFB3_9GAMM</name>
<dbReference type="InterPro" id="IPR011856">
    <property type="entry name" value="tRNA_endonuc-like_dom_sf"/>
</dbReference>
<dbReference type="EMBL" id="JALJXV010000002">
    <property type="protein sequence ID" value="MCP1673867.1"/>
    <property type="molecule type" value="Genomic_DNA"/>
</dbReference>
<dbReference type="NCBIfam" id="TIGR00252">
    <property type="entry name" value="YraN family protein"/>
    <property type="match status" value="1"/>
</dbReference>
<dbReference type="NCBIfam" id="NF009150">
    <property type="entry name" value="PRK12497.1-3"/>
    <property type="match status" value="1"/>
</dbReference>
<evidence type="ECO:0000256" key="1">
    <source>
        <dbReference type="ARBA" id="ARBA00006738"/>
    </source>
</evidence>
<reference evidence="3" key="1">
    <citation type="submission" date="2022-03" db="EMBL/GenBank/DDBJ databases">
        <title>Genomic Encyclopedia of Type Strains, Phase III (KMG-III): the genomes of soil and plant-associated and newly described type strains.</title>
        <authorList>
            <person name="Whitman W."/>
        </authorList>
    </citation>
    <scope>NUCLEOTIDE SEQUENCE</scope>
    <source>
        <strain evidence="3">ANL 6-2</strain>
    </source>
</reference>
<dbReference type="InterPro" id="IPR003509">
    <property type="entry name" value="UPF0102_YraN-like"/>
</dbReference>
<dbReference type="SUPFAM" id="SSF52980">
    <property type="entry name" value="Restriction endonuclease-like"/>
    <property type="match status" value="1"/>
</dbReference>
<dbReference type="AlphaFoldDB" id="A0AAE3KFB3"/>